<accession>A0A7G9RM70</accession>
<evidence type="ECO:0000313" key="12">
    <source>
        <dbReference type="EMBL" id="QNN56695.1"/>
    </source>
</evidence>
<dbReference type="Proteomes" id="UP000515811">
    <property type="component" value="Chromosome"/>
</dbReference>
<evidence type="ECO:0000256" key="7">
    <source>
        <dbReference type="ARBA" id="ARBA00022984"/>
    </source>
</evidence>
<comment type="function">
    <text evidence="11">Peptidoglycan polymerase that is essential for cell wall elongation.</text>
</comment>
<comment type="catalytic activity">
    <reaction evidence="11">
        <text>[GlcNAc-(1-&gt;4)-Mur2Ac(oyl-L-Ala-gamma-D-Glu-L-Lys-D-Ala-D-Ala)](n)-di-trans,octa-cis-undecaprenyl diphosphate + beta-D-GlcNAc-(1-&gt;4)-Mur2Ac(oyl-L-Ala-gamma-D-Glu-L-Lys-D-Ala-D-Ala)-di-trans,octa-cis-undecaprenyl diphosphate = [GlcNAc-(1-&gt;4)-Mur2Ac(oyl-L-Ala-gamma-D-Glu-L-Lys-D-Ala-D-Ala)](n+1)-di-trans,octa-cis-undecaprenyl diphosphate + di-trans,octa-cis-undecaprenyl diphosphate + H(+)</text>
        <dbReference type="Rhea" id="RHEA:23708"/>
        <dbReference type="Rhea" id="RHEA-COMP:9602"/>
        <dbReference type="Rhea" id="RHEA-COMP:9603"/>
        <dbReference type="ChEBI" id="CHEBI:15378"/>
        <dbReference type="ChEBI" id="CHEBI:58405"/>
        <dbReference type="ChEBI" id="CHEBI:60033"/>
        <dbReference type="ChEBI" id="CHEBI:78435"/>
        <dbReference type="EC" id="2.4.99.28"/>
    </reaction>
</comment>
<name>A0A7G9RM70_9BURK</name>
<dbReference type="UniPathway" id="UPA00219"/>
<evidence type="ECO:0000256" key="3">
    <source>
        <dbReference type="ARBA" id="ARBA00022676"/>
    </source>
</evidence>
<feature type="transmembrane region" description="Helical" evidence="11">
    <location>
        <begin position="294"/>
        <end position="318"/>
    </location>
</feature>
<keyword evidence="11" id="KW-0997">Cell inner membrane</keyword>
<dbReference type="GO" id="GO:0005886">
    <property type="term" value="C:plasma membrane"/>
    <property type="evidence" value="ECO:0007669"/>
    <property type="project" value="UniProtKB-SubCell"/>
</dbReference>
<dbReference type="InterPro" id="IPR018365">
    <property type="entry name" value="Cell_cycle_FtsW-rel_CS"/>
</dbReference>
<evidence type="ECO:0000256" key="6">
    <source>
        <dbReference type="ARBA" id="ARBA00022960"/>
    </source>
</evidence>
<dbReference type="EMBL" id="CP060714">
    <property type="protein sequence ID" value="QNN56695.1"/>
    <property type="molecule type" value="Genomic_DNA"/>
</dbReference>
<gene>
    <name evidence="11 12" type="primary">rodA</name>
    <name evidence="11" type="synonym">mrdB</name>
    <name evidence="12" type="ORF">H9K76_19590</name>
</gene>
<keyword evidence="3 11" id="KW-0328">Glycosyltransferase</keyword>
<evidence type="ECO:0000313" key="13">
    <source>
        <dbReference type="Proteomes" id="UP000515811"/>
    </source>
</evidence>
<dbReference type="GO" id="GO:0015648">
    <property type="term" value="F:lipid-linked peptidoglycan transporter activity"/>
    <property type="evidence" value="ECO:0007669"/>
    <property type="project" value="TreeGrafter"/>
</dbReference>
<proteinExistence type="inferred from homology"/>
<dbReference type="PROSITE" id="PS00428">
    <property type="entry name" value="FTSW_RODA_SPOVE"/>
    <property type="match status" value="1"/>
</dbReference>
<keyword evidence="7 11" id="KW-0573">Peptidoglycan synthesis</keyword>
<dbReference type="GO" id="GO:0032153">
    <property type="term" value="C:cell division site"/>
    <property type="evidence" value="ECO:0007669"/>
    <property type="project" value="TreeGrafter"/>
</dbReference>
<dbReference type="InterPro" id="IPR011923">
    <property type="entry name" value="RodA/MrdB"/>
</dbReference>
<dbReference type="KEGG" id="drg:H9K76_19590"/>
<evidence type="ECO:0000256" key="1">
    <source>
        <dbReference type="ARBA" id="ARBA00004141"/>
    </source>
</evidence>
<keyword evidence="10 11" id="KW-0961">Cell wall biogenesis/degradation</keyword>
<feature type="transmembrane region" description="Helical" evidence="11">
    <location>
        <begin position="164"/>
        <end position="181"/>
    </location>
</feature>
<feature type="transmembrane region" description="Helical" evidence="11">
    <location>
        <begin position="141"/>
        <end position="158"/>
    </location>
</feature>
<dbReference type="GO" id="GO:0008955">
    <property type="term" value="F:peptidoglycan glycosyltransferase activity"/>
    <property type="evidence" value="ECO:0007669"/>
    <property type="project" value="UniProtKB-UniRule"/>
</dbReference>
<comment type="subcellular location">
    <subcellularLocation>
        <location evidence="11">Cell inner membrane</location>
        <topology evidence="11">Multi-pass membrane protein</topology>
    </subcellularLocation>
    <subcellularLocation>
        <location evidence="1">Membrane</location>
        <topology evidence="1">Multi-pass membrane protein</topology>
    </subcellularLocation>
</comment>
<evidence type="ECO:0000256" key="9">
    <source>
        <dbReference type="ARBA" id="ARBA00023136"/>
    </source>
</evidence>
<dbReference type="PANTHER" id="PTHR30474:SF1">
    <property type="entry name" value="PEPTIDOGLYCAN GLYCOSYLTRANSFERASE MRDB"/>
    <property type="match status" value="1"/>
</dbReference>
<feature type="transmembrane region" description="Helical" evidence="11">
    <location>
        <begin position="354"/>
        <end position="376"/>
    </location>
</feature>
<evidence type="ECO:0000256" key="11">
    <source>
        <dbReference type="HAMAP-Rule" id="MF_02079"/>
    </source>
</evidence>
<keyword evidence="9 11" id="KW-0472">Membrane</keyword>
<comment type="similarity">
    <text evidence="11">Belongs to the SEDS family. MrdB/RodA subfamily.</text>
</comment>
<feature type="transmembrane region" description="Helical" evidence="11">
    <location>
        <begin position="23"/>
        <end position="42"/>
    </location>
</feature>
<evidence type="ECO:0000256" key="10">
    <source>
        <dbReference type="ARBA" id="ARBA00023316"/>
    </source>
</evidence>
<dbReference type="PANTHER" id="PTHR30474">
    <property type="entry name" value="CELL CYCLE PROTEIN"/>
    <property type="match status" value="1"/>
</dbReference>
<protein>
    <recommendedName>
        <fullName evidence="11">Peptidoglycan glycosyltransferase MrdB</fullName>
        <shortName evidence="11">PGT</shortName>
        <ecNumber evidence="11">2.4.99.28</ecNumber>
    </recommendedName>
    <alternativeName>
        <fullName evidence="11">Cell elongation protein RodA</fullName>
    </alternativeName>
    <alternativeName>
        <fullName evidence="11">Cell wall polymerase</fullName>
    </alternativeName>
    <alternativeName>
        <fullName evidence="11">Peptidoglycan polymerase</fullName>
        <shortName evidence="11">PG polymerase</shortName>
    </alternativeName>
</protein>
<dbReference type="NCBIfam" id="TIGR02210">
    <property type="entry name" value="rodA_shape"/>
    <property type="match status" value="1"/>
</dbReference>
<feature type="transmembrane region" description="Helical" evidence="11">
    <location>
        <begin position="188"/>
        <end position="205"/>
    </location>
</feature>
<reference evidence="12 13" key="1">
    <citation type="submission" date="2020-08" db="EMBL/GenBank/DDBJ databases">
        <title>Genome sequence of Diaphorobacter ruginosibacter DSM 27467T.</title>
        <authorList>
            <person name="Hyun D.-W."/>
            <person name="Bae J.-W."/>
        </authorList>
    </citation>
    <scope>NUCLEOTIDE SEQUENCE [LARGE SCALE GENOMIC DNA]</scope>
    <source>
        <strain evidence="12 13">DSM 27467</strain>
    </source>
</reference>
<dbReference type="RefSeq" id="WP_187596961.1">
    <property type="nucleotide sequence ID" value="NZ_CP060714.1"/>
</dbReference>
<dbReference type="AlphaFoldDB" id="A0A7G9RM70"/>
<keyword evidence="4 11" id="KW-0808">Transferase</keyword>
<keyword evidence="13" id="KW-1185">Reference proteome</keyword>
<dbReference type="Pfam" id="PF01098">
    <property type="entry name" value="FTSW_RODA_SPOVE"/>
    <property type="match status" value="1"/>
</dbReference>
<dbReference type="EC" id="2.4.99.28" evidence="11"/>
<keyword evidence="6 11" id="KW-0133">Cell shape</keyword>
<evidence type="ECO:0000256" key="4">
    <source>
        <dbReference type="ARBA" id="ARBA00022679"/>
    </source>
</evidence>
<keyword evidence="5 11" id="KW-0812">Transmembrane</keyword>
<dbReference type="InterPro" id="IPR001182">
    <property type="entry name" value="FtsW/RodA"/>
</dbReference>
<dbReference type="GO" id="GO:0051301">
    <property type="term" value="P:cell division"/>
    <property type="evidence" value="ECO:0007669"/>
    <property type="project" value="InterPro"/>
</dbReference>
<feature type="transmembrane region" description="Helical" evidence="11">
    <location>
        <begin position="77"/>
        <end position="99"/>
    </location>
</feature>
<keyword evidence="2 11" id="KW-1003">Cell membrane</keyword>
<sequence>MSAVFDKPTVLQRILPMLRGFDWPLIFLLLVLTSIGLTAMYSSGYDHGTRFTDHGRNILLAAGILFCVSQVPPQKLMALAVPLYTLGVALLVAVALFGITKKGAQRWINVGVVIQPSELLKIATPLMLAWWFQKREGQLRALDFVVAGVLLMIPVGLIMKQPDLGTSLLVMAAGLSVIFFAGLPWRLVIPPMVIGAIGIVLIVWFEPQLCADGVRWPVLHDYQQQRICTLLDPTRDPLGKGFHIIQGMIAIGSGGVWGKGFMAGTQTHLEFIPERTTDFIFAAFSEEFGLVGNIALIVSFLLLVWRGLAIAVGATTLFGRLMAGAVSMIFFTYAFVNMGMVSGILPVVGVPLPFVSYGGTAMVTLGLALGVLMSVARAQNQPSQAPQEAA</sequence>
<dbReference type="GO" id="GO:0008360">
    <property type="term" value="P:regulation of cell shape"/>
    <property type="evidence" value="ECO:0007669"/>
    <property type="project" value="UniProtKB-KW"/>
</dbReference>
<evidence type="ECO:0000256" key="2">
    <source>
        <dbReference type="ARBA" id="ARBA00022475"/>
    </source>
</evidence>
<evidence type="ECO:0000256" key="8">
    <source>
        <dbReference type="ARBA" id="ARBA00022989"/>
    </source>
</evidence>
<organism evidence="12 13">
    <name type="scientific">Diaphorobacter ruginosibacter</name>
    <dbReference type="NCBI Taxonomy" id="1715720"/>
    <lineage>
        <taxon>Bacteria</taxon>
        <taxon>Pseudomonadati</taxon>
        <taxon>Pseudomonadota</taxon>
        <taxon>Betaproteobacteria</taxon>
        <taxon>Burkholderiales</taxon>
        <taxon>Comamonadaceae</taxon>
        <taxon>Diaphorobacter</taxon>
    </lineage>
</organism>
<evidence type="ECO:0000256" key="5">
    <source>
        <dbReference type="ARBA" id="ARBA00022692"/>
    </source>
</evidence>
<comment type="pathway">
    <text evidence="11">Cell wall biogenesis; peptidoglycan biosynthesis.</text>
</comment>
<keyword evidence="8 11" id="KW-1133">Transmembrane helix</keyword>
<dbReference type="GO" id="GO:0071555">
    <property type="term" value="P:cell wall organization"/>
    <property type="evidence" value="ECO:0007669"/>
    <property type="project" value="UniProtKB-KW"/>
</dbReference>
<feature type="transmembrane region" description="Helical" evidence="11">
    <location>
        <begin position="54"/>
        <end position="71"/>
    </location>
</feature>
<dbReference type="HAMAP" id="MF_02079">
    <property type="entry name" value="PGT_RodA"/>
    <property type="match status" value="1"/>
</dbReference>
<dbReference type="GO" id="GO:0009252">
    <property type="term" value="P:peptidoglycan biosynthetic process"/>
    <property type="evidence" value="ECO:0007669"/>
    <property type="project" value="UniProtKB-UniRule"/>
</dbReference>